<dbReference type="STRING" id="178035.A0A154PRM2"/>
<comment type="subcellular location">
    <subcellularLocation>
        <location evidence="1">Nucleus</location>
    </subcellularLocation>
</comment>
<dbReference type="PROSITE" id="PS50082">
    <property type="entry name" value="WD_REPEATS_2"/>
    <property type="match status" value="4"/>
</dbReference>
<feature type="region of interest" description="Disordered" evidence="5">
    <location>
        <begin position="701"/>
        <end position="725"/>
    </location>
</feature>
<keyword evidence="2 4" id="KW-0853">WD repeat</keyword>
<dbReference type="PANTHER" id="PTHR15574">
    <property type="entry name" value="WD REPEAT DOMAIN-CONTAINING FAMILY"/>
    <property type="match status" value="1"/>
</dbReference>
<name>A0A154PRM2_DUFNO</name>
<dbReference type="InterPro" id="IPR015943">
    <property type="entry name" value="WD40/YVTN_repeat-like_dom_sf"/>
</dbReference>
<dbReference type="SUPFAM" id="SSF46689">
    <property type="entry name" value="Homeodomain-like"/>
    <property type="match status" value="1"/>
</dbReference>
<evidence type="ECO:0000256" key="1">
    <source>
        <dbReference type="ARBA" id="ARBA00004123"/>
    </source>
</evidence>
<dbReference type="PANTHER" id="PTHR15574:SF40">
    <property type="entry name" value="WD AND TETRATRICOPEPTIDE REPEATS PROTEIN 1"/>
    <property type="match status" value="1"/>
</dbReference>
<feature type="region of interest" description="Disordered" evidence="5">
    <location>
        <begin position="474"/>
        <end position="498"/>
    </location>
</feature>
<sequence>ISRLGLEKELVGHKGCVNCLEWNESGQILASASDDMNIILWDPFRYEKKLVLRTGHEGNIFSVKFLPKSNDSILVSGAGDGKVRVRDLTLLEPILICNCHIGRVKRITTASTVPFLFWSAAEDGLILQHDIRTPHTCRNNESNTVLINLVNHMGRYAEAKCIAINPKRPELIAIGANDAYIRMYDRRMIKLSQVIINIRGSSIYLIFIYSFIISILDGDIYAALKDCQTTLLLDPEHVKARFRLARCLFYLHRATEADKVLKEFQQKFPEYASNSACKALKMDIKEALDSGGDSNTSQSMLQISEYEEEWRRNTIDYKMRFCGHCNTTTDIKEANFFGNNGQYIVAGSDDGSFFIWDRHTTNIIRVLRGDERIVNCLQPHPSTCLLATSGIDPVIRLWSPLPEDGSVNEREIQNLEDAATANQIRMNSDPFEILFNLCTDKMKRARIKATVTVPTRRKTTQETTITEFADITEPIEKTNSEINNSPVTQSQTAETNIQKKQSQEIIVITEEIQHETSNQDILPKDNLKQSSDESRKDTMQSSESTNITQLSSPTKLAQSRLNFMRPTPKLDGGGRIRRNSIQGSGASASESEDDSRRVTSATINHTKHDLVHVTEVAKDTAVNNDKTASLTKSRVGQKRRILVSESARKLAEARREFNLKHENKTPDRNKLTMYDLIYYNPITNPMKRSKESETIARRISTCQPEELQEEEEHEDDPSSAMPAPQVKVGPDGQLIIDEQSLVIEQTNAKKNREILAKEAIIDDDTGGGFYKKRQKSKEWPRWETLKFYKALNTVGTDFLLMQSLFPNRTRQEIKMKFKKEEKINRNLIEKVLEYHQEFDIELLEKSLATFEDSEKEHSNAQEKQKHKGSKEKTLKKAERKRKCNVLQFSGLVATSIAEMDASDEGECSDSMVQNENTEETLPIQTEDVESLSIYSGFDSDTEIYHVRPTRSGRLPKVKKLQGPDINTLDNERLNYESSDQESATAPQDNTKILDNIIFENTNTHPERDYANPVKTVIPNIDNVEPGSLVILSKESPEEPGKSVLQVYMVSSSVNASKNVEESNTTPVNVPPELLATVTPTLSDSESIIIKEEYE</sequence>
<dbReference type="SUPFAM" id="SSF50978">
    <property type="entry name" value="WD40 repeat-like"/>
    <property type="match status" value="1"/>
</dbReference>
<dbReference type="InterPro" id="IPR036322">
    <property type="entry name" value="WD40_repeat_dom_sf"/>
</dbReference>
<dbReference type="OrthoDB" id="4869960at2759"/>
<dbReference type="Gene3D" id="1.25.40.10">
    <property type="entry name" value="Tetratricopeptide repeat domain"/>
    <property type="match status" value="1"/>
</dbReference>
<evidence type="ECO:0000313" key="9">
    <source>
        <dbReference type="Proteomes" id="UP000076502"/>
    </source>
</evidence>
<feature type="compositionally biased region" description="Acidic residues" evidence="5">
    <location>
        <begin position="706"/>
        <end position="717"/>
    </location>
</feature>
<dbReference type="GO" id="GO:0005634">
    <property type="term" value="C:nucleus"/>
    <property type="evidence" value="ECO:0007669"/>
    <property type="project" value="UniProtKB-SubCell"/>
</dbReference>
<feature type="compositionally biased region" description="Basic and acidic residues" evidence="5">
    <location>
        <begin position="522"/>
        <end position="538"/>
    </location>
</feature>
<evidence type="ECO:0000313" key="8">
    <source>
        <dbReference type="EMBL" id="KZC13760.1"/>
    </source>
</evidence>
<protein>
    <submittedName>
        <fullName evidence="8">WD and tetratricopeptide repeats protein 1</fullName>
    </submittedName>
</protein>
<keyword evidence="6" id="KW-0812">Transmembrane</keyword>
<keyword evidence="6" id="KW-0472">Membrane</keyword>
<keyword evidence="9" id="KW-1185">Reference proteome</keyword>
<dbReference type="Gene3D" id="2.130.10.10">
    <property type="entry name" value="YVTN repeat-like/Quinoprotein amine dehydrogenase"/>
    <property type="match status" value="2"/>
</dbReference>
<evidence type="ECO:0000256" key="2">
    <source>
        <dbReference type="ARBA" id="ARBA00022574"/>
    </source>
</evidence>
<organism evidence="8 9">
    <name type="scientific">Dufourea novaeangliae</name>
    <name type="common">Sweat bee</name>
    <dbReference type="NCBI Taxonomy" id="178035"/>
    <lineage>
        <taxon>Eukaryota</taxon>
        <taxon>Metazoa</taxon>
        <taxon>Ecdysozoa</taxon>
        <taxon>Arthropoda</taxon>
        <taxon>Hexapoda</taxon>
        <taxon>Insecta</taxon>
        <taxon>Pterygota</taxon>
        <taxon>Neoptera</taxon>
        <taxon>Endopterygota</taxon>
        <taxon>Hymenoptera</taxon>
        <taxon>Apocrita</taxon>
        <taxon>Aculeata</taxon>
        <taxon>Apoidea</taxon>
        <taxon>Anthophila</taxon>
        <taxon>Halictidae</taxon>
        <taxon>Rophitinae</taxon>
        <taxon>Dufourea</taxon>
    </lineage>
</organism>
<evidence type="ECO:0000256" key="6">
    <source>
        <dbReference type="SAM" id="Phobius"/>
    </source>
</evidence>
<dbReference type="PROSITE" id="PS50294">
    <property type="entry name" value="WD_REPEATS_REGION"/>
    <property type="match status" value="1"/>
</dbReference>
<feature type="repeat" description="WD" evidence="4">
    <location>
        <begin position="337"/>
        <end position="366"/>
    </location>
</feature>
<gene>
    <name evidence="8" type="ORF">WN55_05663</name>
</gene>
<dbReference type="InterPro" id="IPR045151">
    <property type="entry name" value="DCAF8"/>
</dbReference>
<feature type="transmembrane region" description="Helical" evidence="6">
    <location>
        <begin position="196"/>
        <end position="216"/>
    </location>
</feature>
<dbReference type="EMBL" id="KQ435012">
    <property type="protein sequence ID" value="KZC13760.1"/>
    <property type="molecule type" value="Genomic_DNA"/>
</dbReference>
<keyword evidence="3" id="KW-0677">Repeat</keyword>
<dbReference type="InterPro" id="IPR001680">
    <property type="entry name" value="WD40_rpt"/>
</dbReference>
<feature type="repeat" description="WD" evidence="4">
    <location>
        <begin position="10"/>
        <end position="42"/>
    </location>
</feature>
<evidence type="ECO:0000259" key="7">
    <source>
        <dbReference type="SMART" id="SM00717"/>
    </source>
</evidence>
<dbReference type="SMART" id="SM00320">
    <property type="entry name" value="WD40"/>
    <property type="match status" value="6"/>
</dbReference>
<dbReference type="Proteomes" id="UP000076502">
    <property type="component" value="Unassembled WGS sequence"/>
</dbReference>
<feature type="region of interest" description="Disordered" evidence="5">
    <location>
        <begin position="515"/>
        <end position="597"/>
    </location>
</feature>
<feature type="non-terminal residue" evidence="8">
    <location>
        <position position="1"/>
    </location>
</feature>
<evidence type="ECO:0000256" key="4">
    <source>
        <dbReference type="PROSITE-ProRule" id="PRU00221"/>
    </source>
</evidence>
<dbReference type="Pfam" id="PF15963">
    <property type="entry name" value="Myb_DNA-bind_7"/>
    <property type="match status" value="1"/>
</dbReference>
<dbReference type="InterPro" id="IPR001005">
    <property type="entry name" value="SANT/Myb"/>
</dbReference>
<feature type="domain" description="Myb-like" evidence="7">
    <location>
        <begin position="775"/>
        <end position="823"/>
    </location>
</feature>
<feature type="compositionally biased region" description="Polar residues" evidence="5">
    <location>
        <begin position="539"/>
        <end position="561"/>
    </location>
</feature>
<dbReference type="AlphaFoldDB" id="A0A154PRM2"/>
<dbReference type="Pfam" id="PF00400">
    <property type="entry name" value="WD40"/>
    <property type="match status" value="4"/>
</dbReference>
<feature type="repeat" description="WD" evidence="4">
    <location>
        <begin position="367"/>
        <end position="399"/>
    </location>
</feature>
<keyword evidence="6" id="KW-1133">Transmembrane helix</keyword>
<dbReference type="GO" id="GO:0005737">
    <property type="term" value="C:cytoplasm"/>
    <property type="evidence" value="ECO:0007669"/>
    <property type="project" value="TreeGrafter"/>
</dbReference>
<feature type="compositionally biased region" description="Polar residues" evidence="5">
    <location>
        <begin position="480"/>
        <end position="498"/>
    </location>
</feature>
<feature type="compositionally biased region" description="Basic and acidic residues" evidence="5">
    <location>
        <begin position="853"/>
        <end position="863"/>
    </location>
</feature>
<dbReference type="InterPro" id="IPR011990">
    <property type="entry name" value="TPR-like_helical_dom_sf"/>
</dbReference>
<dbReference type="InterPro" id="IPR039467">
    <property type="entry name" value="TFIIIB_B''_Myb"/>
</dbReference>
<dbReference type="CDD" id="cd00167">
    <property type="entry name" value="SANT"/>
    <property type="match status" value="1"/>
</dbReference>
<dbReference type="GO" id="GO:0045717">
    <property type="term" value="P:negative regulation of fatty acid biosynthetic process"/>
    <property type="evidence" value="ECO:0007669"/>
    <property type="project" value="TreeGrafter"/>
</dbReference>
<dbReference type="SMART" id="SM00717">
    <property type="entry name" value="SANT"/>
    <property type="match status" value="1"/>
</dbReference>
<dbReference type="GO" id="GO:0080008">
    <property type="term" value="C:Cul4-RING E3 ubiquitin ligase complex"/>
    <property type="evidence" value="ECO:0007669"/>
    <property type="project" value="TreeGrafter"/>
</dbReference>
<feature type="region of interest" description="Disordered" evidence="5">
    <location>
        <begin position="853"/>
        <end position="876"/>
    </location>
</feature>
<reference evidence="8 9" key="1">
    <citation type="submission" date="2015-07" db="EMBL/GenBank/DDBJ databases">
        <title>The genome of Dufourea novaeangliae.</title>
        <authorList>
            <person name="Pan H."/>
            <person name="Kapheim K."/>
        </authorList>
    </citation>
    <scope>NUCLEOTIDE SEQUENCE [LARGE SCALE GENOMIC DNA]</scope>
    <source>
        <strain evidence="8">0120121106</strain>
        <tissue evidence="8">Whole body</tissue>
    </source>
</reference>
<feature type="repeat" description="WD" evidence="4">
    <location>
        <begin position="53"/>
        <end position="88"/>
    </location>
</feature>
<evidence type="ECO:0000256" key="3">
    <source>
        <dbReference type="ARBA" id="ARBA00022737"/>
    </source>
</evidence>
<dbReference type="InterPro" id="IPR009057">
    <property type="entry name" value="Homeodomain-like_sf"/>
</dbReference>
<accession>A0A154PRM2</accession>
<evidence type="ECO:0000256" key="5">
    <source>
        <dbReference type="SAM" id="MobiDB-lite"/>
    </source>
</evidence>
<proteinExistence type="predicted"/>